<evidence type="ECO:0000313" key="2">
    <source>
        <dbReference type="EMBL" id="AYL99308.1"/>
    </source>
</evidence>
<dbReference type="KEGG" id="muh:HYN43_004285"/>
<name>A0A494W6Y3_9SPHI</name>
<reference evidence="2 3" key="1">
    <citation type="submission" date="2018-10" db="EMBL/GenBank/DDBJ databases">
        <title>Genome sequencing of Mucilaginibacter sp. HYN0043.</title>
        <authorList>
            <person name="Kim M."/>
            <person name="Yi H."/>
        </authorList>
    </citation>
    <scope>NUCLEOTIDE SEQUENCE [LARGE SCALE GENOMIC DNA]</scope>
    <source>
        <strain evidence="2 3">HYN0043</strain>
    </source>
</reference>
<organism evidence="2 3">
    <name type="scientific">Mucilaginibacter celer</name>
    <dbReference type="NCBI Taxonomy" id="2305508"/>
    <lineage>
        <taxon>Bacteria</taxon>
        <taxon>Pseudomonadati</taxon>
        <taxon>Bacteroidota</taxon>
        <taxon>Sphingobacteriia</taxon>
        <taxon>Sphingobacteriales</taxon>
        <taxon>Sphingobacteriaceae</taxon>
        <taxon>Mucilaginibacter</taxon>
    </lineage>
</organism>
<dbReference type="PROSITE" id="PS50943">
    <property type="entry name" value="HTH_CROC1"/>
    <property type="match status" value="1"/>
</dbReference>
<dbReference type="Proteomes" id="UP000270046">
    <property type="component" value="Chromosome"/>
</dbReference>
<dbReference type="EMBL" id="CP032869">
    <property type="protein sequence ID" value="AYL99308.1"/>
    <property type="molecule type" value="Genomic_DNA"/>
</dbReference>
<sequence>MQVNLTHAEIRSRLKNIIINIRKIRERKSFSQEYMAARLNISQNTYSKLELGNTALTVERFILIAGILDVDVTELLLANKQQ</sequence>
<dbReference type="AlphaFoldDB" id="A0A494W6Y3"/>
<dbReference type="InterPro" id="IPR001387">
    <property type="entry name" value="Cro/C1-type_HTH"/>
</dbReference>
<dbReference type="GO" id="GO:0003677">
    <property type="term" value="F:DNA binding"/>
    <property type="evidence" value="ECO:0007669"/>
    <property type="project" value="InterPro"/>
</dbReference>
<feature type="domain" description="HTH cro/C1-type" evidence="1">
    <location>
        <begin position="21"/>
        <end position="75"/>
    </location>
</feature>
<dbReference type="Gene3D" id="1.10.260.40">
    <property type="entry name" value="lambda repressor-like DNA-binding domains"/>
    <property type="match status" value="1"/>
</dbReference>
<dbReference type="SUPFAM" id="SSF47413">
    <property type="entry name" value="lambda repressor-like DNA-binding domains"/>
    <property type="match status" value="1"/>
</dbReference>
<protein>
    <submittedName>
        <fullName evidence="2">Helix-turn-helix domain-containing protein</fullName>
    </submittedName>
</protein>
<dbReference type="SMART" id="SM00530">
    <property type="entry name" value="HTH_XRE"/>
    <property type="match status" value="1"/>
</dbReference>
<dbReference type="CDD" id="cd00093">
    <property type="entry name" value="HTH_XRE"/>
    <property type="match status" value="1"/>
</dbReference>
<evidence type="ECO:0000313" key="3">
    <source>
        <dbReference type="Proteomes" id="UP000270046"/>
    </source>
</evidence>
<dbReference type="Pfam" id="PF01381">
    <property type="entry name" value="HTH_3"/>
    <property type="match status" value="1"/>
</dbReference>
<evidence type="ECO:0000259" key="1">
    <source>
        <dbReference type="PROSITE" id="PS50943"/>
    </source>
</evidence>
<keyword evidence="3" id="KW-1185">Reference proteome</keyword>
<proteinExistence type="predicted"/>
<dbReference type="InterPro" id="IPR010982">
    <property type="entry name" value="Lambda_DNA-bd_dom_sf"/>
</dbReference>
<accession>A0A494W6Y3</accession>
<dbReference type="OrthoDB" id="798409at2"/>
<gene>
    <name evidence="2" type="ORF">HYN43_004285</name>
</gene>